<sequence>RTLVHAMATGCPRSPSLPAHPGYKDTESASPMLTPPHTPTASSPLDLHQGRPFSFSDPEDEEVIVDDDERSDCSSDQDTLKPKPPSAPASGWCCSQDSAFTPLRQTLPEHQVPLLMNMG</sequence>
<feature type="region of interest" description="Disordered" evidence="1">
    <location>
        <begin position="1"/>
        <end position="91"/>
    </location>
</feature>
<organism evidence="2">
    <name type="scientific">Graphocephala atropunctata</name>
    <dbReference type="NCBI Taxonomy" id="36148"/>
    <lineage>
        <taxon>Eukaryota</taxon>
        <taxon>Metazoa</taxon>
        <taxon>Ecdysozoa</taxon>
        <taxon>Arthropoda</taxon>
        <taxon>Hexapoda</taxon>
        <taxon>Insecta</taxon>
        <taxon>Pterygota</taxon>
        <taxon>Neoptera</taxon>
        <taxon>Paraneoptera</taxon>
        <taxon>Hemiptera</taxon>
        <taxon>Auchenorrhyncha</taxon>
        <taxon>Membracoidea</taxon>
        <taxon>Cicadellidae</taxon>
        <taxon>Cicadellinae</taxon>
        <taxon>Cicadellini</taxon>
        <taxon>Graphocephala</taxon>
    </lineage>
</organism>
<evidence type="ECO:0000313" key="2">
    <source>
        <dbReference type="EMBL" id="JAT29369.1"/>
    </source>
</evidence>
<proteinExistence type="predicted"/>
<accession>A0A1B6M0B0</accession>
<reference evidence="2" key="1">
    <citation type="submission" date="2015-11" db="EMBL/GenBank/DDBJ databases">
        <title>De novo transcriptome assembly of four potential Pierce s Disease insect vectors from Arizona vineyards.</title>
        <authorList>
            <person name="Tassone E.E."/>
        </authorList>
    </citation>
    <scope>NUCLEOTIDE SEQUENCE</scope>
</reference>
<dbReference type="EMBL" id="GEBQ01010608">
    <property type="protein sequence ID" value="JAT29369.1"/>
    <property type="molecule type" value="Transcribed_RNA"/>
</dbReference>
<feature type="compositionally biased region" description="Acidic residues" evidence="1">
    <location>
        <begin position="57"/>
        <end position="70"/>
    </location>
</feature>
<protein>
    <submittedName>
        <fullName evidence="2">Uncharacterized protein</fullName>
    </submittedName>
</protein>
<gene>
    <name evidence="2" type="ORF">g.3488</name>
</gene>
<evidence type="ECO:0000256" key="1">
    <source>
        <dbReference type="SAM" id="MobiDB-lite"/>
    </source>
</evidence>
<feature type="non-terminal residue" evidence="2">
    <location>
        <position position="119"/>
    </location>
</feature>
<dbReference type="AlphaFoldDB" id="A0A1B6M0B0"/>
<name>A0A1B6M0B0_9HEMI</name>
<feature type="non-terminal residue" evidence="2">
    <location>
        <position position="1"/>
    </location>
</feature>